<dbReference type="PANTHER" id="PTHR33824">
    <property type="entry name" value="POLYKETIDE CYCLASE/DEHYDRASE AND LIPID TRANSPORT SUPERFAMILY PROTEIN"/>
    <property type="match status" value="1"/>
</dbReference>
<evidence type="ECO:0000256" key="2">
    <source>
        <dbReference type="ARBA" id="ARBA00022649"/>
    </source>
</evidence>
<dbReference type="InterPro" id="IPR047137">
    <property type="entry name" value="ORF3"/>
</dbReference>
<accession>A0A1V9DH52</accession>
<feature type="region of interest" description="Disordered" evidence="3">
    <location>
        <begin position="157"/>
        <end position="177"/>
    </location>
</feature>
<evidence type="ECO:0000259" key="4">
    <source>
        <dbReference type="Pfam" id="PF03364"/>
    </source>
</evidence>
<dbReference type="PANTHER" id="PTHR33824:SF7">
    <property type="entry name" value="POLYKETIDE CYCLASE_DEHYDRASE AND LIPID TRANSPORT SUPERFAMILY PROTEIN"/>
    <property type="match status" value="1"/>
</dbReference>
<evidence type="ECO:0000256" key="1">
    <source>
        <dbReference type="ARBA" id="ARBA00008918"/>
    </source>
</evidence>
<gene>
    <name evidence="5" type="ORF">B2J69_11640</name>
</gene>
<dbReference type="OrthoDB" id="9797595at2"/>
<comment type="caution">
    <text evidence="5">The sequence shown here is derived from an EMBL/GenBank/DDBJ whole genome shotgun (WGS) entry which is preliminary data.</text>
</comment>
<evidence type="ECO:0000256" key="3">
    <source>
        <dbReference type="SAM" id="MobiDB-lite"/>
    </source>
</evidence>
<evidence type="ECO:0000313" key="6">
    <source>
        <dbReference type="Proteomes" id="UP000192769"/>
    </source>
</evidence>
<comment type="similarity">
    <text evidence="1">Belongs to the ribosome association toxin RatA family.</text>
</comment>
<protein>
    <submittedName>
        <fullName evidence="5">Cyclase</fullName>
    </submittedName>
</protein>
<dbReference type="RefSeq" id="WP_081139454.1">
    <property type="nucleotide sequence ID" value="NZ_MWUE01000017.1"/>
</dbReference>
<keyword evidence="6" id="KW-1185">Reference proteome</keyword>
<feature type="compositionally biased region" description="Basic and acidic residues" evidence="3">
    <location>
        <begin position="168"/>
        <end position="177"/>
    </location>
</feature>
<organism evidence="5 6">
    <name type="scientific">Pantoea latae</name>
    <dbReference type="NCBI Taxonomy" id="1964541"/>
    <lineage>
        <taxon>Bacteria</taxon>
        <taxon>Pseudomonadati</taxon>
        <taxon>Pseudomonadota</taxon>
        <taxon>Gammaproteobacteria</taxon>
        <taxon>Enterobacterales</taxon>
        <taxon>Erwiniaceae</taxon>
        <taxon>Pantoea</taxon>
    </lineage>
</organism>
<dbReference type="Gene3D" id="3.30.530.20">
    <property type="match status" value="1"/>
</dbReference>
<dbReference type="AlphaFoldDB" id="A0A1V9DH52"/>
<evidence type="ECO:0000313" key="5">
    <source>
        <dbReference type="EMBL" id="OQP33201.1"/>
    </source>
</evidence>
<feature type="domain" description="Coenzyme Q-binding protein COQ10 START" evidence="4">
    <location>
        <begin position="22"/>
        <end position="137"/>
    </location>
</feature>
<dbReference type="CDD" id="cd07817">
    <property type="entry name" value="SRPBCC_8"/>
    <property type="match status" value="1"/>
</dbReference>
<dbReference type="EMBL" id="MWUE01000017">
    <property type="protein sequence ID" value="OQP33201.1"/>
    <property type="molecule type" value="Genomic_DNA"/>
</dbReference>
<proteinExistence type="inferred from homology"/>
<dbReference type="InterPro" id="IPR023393">
    <property type="entry name" value="START-like_dom_sf"/>
</dbReference>
<dbReference type="Proteomes" id="UP000192769">
    <property type="component" value="Unassembled WGS sequence"/>
</dbReference>
<dbReference type="InterPro" id="IPR005031">
    <property type="entry name" value="COQ10_START"/>
</dbReference>
<keyword evidence="2" id="KW-1277">Toxin-antitoxin system</keyword>
<dbReference type="Pfam" id="PF03364">
    <property type="entry name" value="Polyketide_cyc"/>
    <property type="match status" value="1"/>
</dbReference>
<dbReference type="SUPFAM" id="SSF55961">
    <property type="entry name" value="Bet v1-like"/>
    <property type="match status" value="1"/>
</dbReference>
<sequence>MAKQSQPETATEVVTLRRWISVGRPAAELFALWLEPDTLPRIMSHFATVTPVNKSDALWQVDGPLGKHYSWESRIVEAQPGEIIAWQSLDGADIPNEGELLMRPAPGEWGTELALTLRFTPPGGALGKKVTTFFDLLPKEIVSKALHRFKSLAETGEIPTLDGQPAGRHADRQDKEK</sequence>
<reference evidence="5 6" key="1">
    <citation type="submission" date="2017-02" db="EMBL/GenBank/DDBJ databases">
        <title>Whole genome shotgun sequence of Pantoea agglomerans strain AS1 isolated from a cycad, Zamia floridana in Central Florida, USA.</title>
        <authorList>
            <person name="Lata P."/>
            <person name="Govindarajan S."/>
            <person name="Qi F."/>
            <person name="Li J.-L."/>
            <person name="Maurya S.K."/>
            <person name="Sahoo M.K."/>
        </authorList>
    </citation>
    <scope>NUCLEOTIDE SEQUENCE [LARGE SCALE GENOMIC DNA]</scope>
    <source>
        <strain evidence="5 6">AS1</strain>
    </source>
</reference>
<name>A0A1V9DH52_9GAMM</name>